<evidence type="ECO:0000313" key="2">
    <source>
        <dbReference type="EMBL" id="KAK7259867.1"/>
    </source>
</evidence>
<evidence type="ECO:0000313" key="3">
    <source>
        <dbReference type="Proteomes" id="UP001372338"/>
    </source>
</evidence>
<dbReference type="Proteomes" id="UP001372338">
    <property type="component" value="Unassembled WGS sequence"/>
</dbReference>
<organism evidence="2 3">
    <name type="scientific">Crotalaria pallida</name>
    <name type="common">Smooth rattlebox</name>
    <name type="synonym">Crotalaria striata</name>
    <dbReference type="NCBI Taxonomy" id="3830"/>
    <lineage>
        <taxon>Eukaryota</taxon>
        <taxon>Viridiplantae</taxon>
        <taxon>Streptophyta</taxon>
        <taxon>Embryophyta</taxon>
        <taxon>Tracheophyta</taxon>
        <taxon>Spermatophyta</taxon>
        <taxon>Magnoliopsida</taxon>
        <taxon>eudicotyledons</taxon>
        <taxon>Gunneridae</taxon>
        <taxon>Pentapetalae</taxon>
        <taxon>rosids</taxon>
        <taxon>fabids</taxon>
        <taxon>Fabales</taxon>
        <taxon>Fabaceae</taxon>
        <taxon>Papilionoideae</taxon>
        <taxon>50 kb inversion clade</taxon>
        <taxon>genistoids sensu lato</taxon>
        <taxon>core genistoids</taxon>
        <taxon>Crotalarieae</taxon>
        <taxon>Crotalaria</taxon>
    </lineage>
</organism>
<name>A0AAN9HZB9_CROPI</name>
<feature type="region of interest" description="Disordered" evidence="1">
    <location>
        <begin position="70"/>
        <end position="91"/>
    </location>
</feature>
<dbReference type="CDD" id="cd06849">
    <property type="entry name" value="lipoyl_domain"/>
    <property type="match status" value="1"/>
</dbReference>
<evidence type="ECO:0000256" key="1">
    <source>
        <dbReference type="SAM" id="MobiDB-lite"/>
    </source>
</evidence>
<protein>
    <submittedName>
        <fullName evidence="2">Uncharacterized protein</fullName>
    </submittedName>
</protein>
<proteinExistence type="predicted"/>
<accession>A0AAN9HZB9</accession>
<dbReference type="Gene3D" id="2.40.50.100">
    <property type="match status" value="1"/>
</dbReference>
<gene>
    <name evidence="2" type="ORF">RIF29_25482</name>
</gene>
<dbReference type="EMBL" id="JAYWIO010000005">
    <property type="protein sequence ID" value="KAK7259867.1"/>
    <property type="molecule type" value="Genomic_DNA"/>
</dbReference>
<reference evidence="2 3" key="1">
    <citation type="submission" date="2024-01" db="EMBL/GenBank/DDBJ databases">
        <title>The genomes of 5 underutilized Papilionoideae crops provide insights into root nodulation and disease resistanc.</title>
        <authorList>
            <person name="Yuan L."/>
        </authorList>
    </citation>
    <scope>NUCLEOTIDE SEQUENCE [LARGE SCALE GENOMIC DNA]</scope>
    <source>
        <strain evidence="2">ZHUSHIDOU_FW_LH</strain>
        <tissue evidence="2">Leaf</tissue>
    </source>
</reference>
<sequence>MDITSNSGIFSVGGDGNLRPASVSRLTGLSANSLKSRWVDVRYFSSADIPHEVLGRPALSPTMTQGNIAKWRKKEGDKQNLNVEEDQAEDE</sequence>
<feature type="region of interest" description="Disordered" evidence="1">
    <location>
        <begin position="1"/>
        <end position="20"/>
    </location>
</feature>
<dbReference type="AlphaFoldDB" id="A0AAN9HZB9"/>
<comment type="caution">
    <text evidence="2">The sequence shown here is derived from an EMBL/GenBank/DDBJ whole genome shotgun (WGS) entry which is preliminary data.</text>
</comment>
<keyword evidence="3" id="KW-1185">Reference proteome</keyword>